<dbReference type="PANTHER" id="PTHR43110:SF1">
    <property type="entry name" value="THIOL PEROXIDASE"/>
    <property type="match status" value="1"/>
</dbReference>
<evidence type="ECO:0000256" key="1">
    <source>
        <dbReference type="ARBA" id="ARBA00023284"/>
    </source>
</evidence>
<keyword evidence="1" id="KW-0676">Redox-active center</keyword>
<sequence length="221" mass="25229">MVVNIGDKAPDFTLTDVNGDKHTLSDYRGERVLLSFFRYASCALCNFSIDRLKRQNNFLTQGGIKVICVFQSPPEMMKKYVMKQAKPPFIMLCDTKLVAYKKYNVKHSMRGLKWGLWRFKKSGQAKIAIERGLFADPQPVDGKVDRLPADFLIDEEGKVVDKFQAKFANDHIPWKRIEAFIPKEKKCNCKKADCLSAWCKTENAERKKNFAGIFLGNGAFG</sequence>
<dbReference type="GO" id="GO:0016491">
    <property type="term" value="F:oxidoreductase activity"/>
    <property type="evidence" value="ECO:0007669"/>
    <property type="project" value="InterPro"/>
</dbReference>
<proteinExistence type="predicted"/>
<dbReference type="PROSITE" id="PS51352">
    <property type="entry name" value="THIOREDOXIN_2"/>
    <property type="match status" value="1"/>
</dbReference>
<name>A0A7R9VL21_9STRA</name>
<feature type="domain" description="Thioredoxin" evidence="2">
    <location>
        <begin position="3"/>
        <end position="186"/>
    </location>
</feature>
<evidence type="ECO:0000259" key="2">
    <source>
        <dbReference type="PROSITE" id="PS51352"/>
    </source>
</evidence>
<dbReference type="InterPro" id="IPR000866">
    <property type="entry name" value="AhpC/TSA"/>
</dbReference>
<dbReference type="InterPro" id="IPR036249">
    <property type="entry name" value="Thioredoxin-like_sf"/>
</dbReference>
<dbReference type="SUPFAM" id="SSF52833">
    <property type="entry name" value="Thioredoxin-like"/>
    <property type="match status" value="1"/>
</dbReference>
<dbReference type="AlphaFoldDB" id="A0A7R9VL21"/>
<dbReference type="InterPro" id="IPR013766">
    <property type="entry name" value="Thioredoxin_domain"/>
</dbReference>
<evidence type="ECO:0000313" key="3">
    <source>
        <dbReference type="EMBL" id="CAD8297170.1"/>
    </source>
</evidence>
<dbReference type="EMBL" id="HBED01006701">
    <property type="protein sequence ID" value="CAD8297170.1"/>
    <property type="molecule type" value="Transcribed_RNA"/>
</dbReference>
<dbReference type="GO" id="GO:0016209">
    <property type="term" value="F:antioxidant activity"/>
    <property type="evidence" value="ECO:0007669"/>
    <property type="project" value="InterPro"/>
</dbReference>
<dbReference type="Pfam" id="PF00578">
    <property type="entry name" value="AhpC-TSA"/>
    <property type="match status" value="1"/>
</dbReference>
<dbReference type="Gene3D" id="3.40.30.10">
    <property type="entry name" value="Glutaredoxin"/>
    <property type="match status" value="1"/>
</dbReference>
<dbReference type="PANTHER" id="PTHR43110">
    <property type="entry name" value="THIOL PEROXIDASE"/>
    <property type="match status" value="1"/>
</dbReference>
<accession>A0A7R9VL21</accession>
<gene>
    <name evidence="3" type="ORF">TDUB1175_LOCUS3319</name>
</gene>
<reference evidence="3" key="1">
    <citation type="submission" date="2021-01" db="EMBL/GenBank/DDBJ databases">
        <authorList>
            <person name="Corre E."/>
            <person name="Pelletier E."/>
            <person name="Niang G."/>
            <person name="Scheremetjew M."/>
            <person name="Finn R."/>
            <person name="Kale V."/>
            <person name="Holt S."/>
            <person name="Cochrane G."/>
            <person name="Meng A."/>
            <person name="Brown T."/>
            <person name="Cohen L."/>
        </authorList>
    </citation>
    <scope>NUCLEOTIDE SEQUENCE</scope>
    <source>
        <strain evidence="3">CCMP147</strain>
    </source>
</reference>
<dbReference type="InterPro" id="IPR050455">
    <property type="entry name" value="Tpx_Peroxidase_subfamily"/>
</dbReference>
<organism evidence="3">
    <name type="scientific">Pseudictyota dubia</name>
    <dbReference type="NCBI Taxonomy" id="2749911"/>
    <lineage>
        <taxon>Eukaryota</taxon>
        <taxon>Sar</taxon>
        <taxon>Stramenopiles</taxon>
        <taxon>Ochrophyta</taxon>
        <taxon>Bacillariophyta</taxon>
        <taxon>Mediophyceae</taxon>
        <taxon>Biddulphiophycidae</taxon>
        <taxon>Eupodiscales</taxon>
        <taxon>Odontellaceae</taxon>
        <taxon>Pseudictyota</taxon>
    </lineage>
</organism>
<protein>
    <recommendedName>
        <fullName evidence="2">Thioredoxin domain-containing protein</fullName>
    </recommendedName>
</protein>